<evidence type="ECO:0000256" key="4">
    <source>
        <dbReference type="ARBA" id="ARBA00022989"/>
    </source>
</evidence>
<keyword evidence="4 7" id="KW-1133">Transmembrane helix</keyword>
<dbReference type="InterPro" id="IPR011701">
    <property type="entry name" value="MFS"/>
</dbReference>
<dbReference type="EMBL" id="JBHEZZ010000007">
    <property type="protein sequence ID" value="MFC1402746.1"/>
    <property type="molecule type" value="Genomic_DNA"/>
</dbReference>
<feature type="transmembrane region" description="Helical" evidence="7">
    <location>
        <begin position="421"/>
        <end position="439"/>
    </location>
</feature>
<evidence type="ECO:0000313" key="9">
    <source>
        <dbReference type="EMBL" id="MFC1402746.1"/>
    </source>
</evidence>
<proteinExistence type="predicted"/>
<dbReference type="PROSITE" id="PS50850">
    <property type="entry name" value="MFS"/>
    <property type="match status" value="1"/>
</dbReference>
<feature type="transmembrane region" description="Helical" evidence="7">
    <location>
        <begin position="185"/>
        <end position="203"/>
    </location>
</feature>
<feature type="transmembrane region" description="Helical" evidence="7">
    <location>
        <begin position="377"/>
        <end position="400"/>
    </location>
</feature>
<feature type="transmembrane region" description="Helical" evidence="7">
    <location>
        <begin position="155"/>
        <end position="179"/>
    </location>
</feature>
<feature type="transmembrane region" description="Helical" evidence="7">
    <location>
        <begin position="95"/>
        <end position="114"/>
    </location>
</feature>
<dbReference type="Pfam" id="PF07690">
    <property type="entry name" value="MFS_1"/>
    <property type="match status" value="1"/>
</dbReference>
<keyword evidence="6" id="KW-0046">Antibiotic resistance</keyword>
<dbReference type="Proteomes" id="UP001592528">
    <property type="component" value="Unassembled WGS sequence"/>
</dbReference>
<evidence type="ECO:0000256" key="2">
    <source>
        <dbReference type="ARBA" id="ARBA00022448"/>
    </source>
</evidence>
<keyword evidence="10" id="KW-1185">Reference proteome</keyword>
<gene>
    <name evidence="9" type="ORF">ACEZDJ_15770</name>
</gene>
<accession>A0ABV6UMR1</accession>
<feature type="transmembrane region" description="Helical" evidence="7">
    <location>
        <begin position="285"/>
        <end position="303"/>
    </location>
</feature>
<feature type="transmembrane region" description="Helical" evidence="7">
    <location>
        <begin position="491"/>
        <end position="513"/>
    </location>
</feature>
<keyword evidence="5 7" id="KW-0472">Membrane</keyword>
<dbReference type="PANTHER" id="PTHR42718">
    <property type="entry name" value="MAJOR FACILITATOR SUPERFAMILY MULTIDRUG TRANSPORTER MFSC"/>
    <property type="match status" value="1"/>
</dbReference>
<organism evidence="9 10">
    <name type="scientific">Streptacidiphilus cavernicola</name>
    <dbReference type="NCBI Taxonomy" id="3342716"/>
    <lineage>
        <taxon>Bacteria</taxon>
        <taxon>Bacillati</taxon>
        <taxon>Actinomycetota</taxon>
        <taxon>Actinomycetes</taxon>
        <taxon>Kitasatosporales</taxon>
        <taxon>Streptomycetaceae</taxon>
        <taxon>Streptacidiphilus</taxon>
    </lineage>
</organism>
<evidence type="ECO:0000256" key="6">
    <source>
        <dbReference type="ARBA" id="ARBA00023251"/>
    </source>
</evidence>
<evidence type="ECO:0000259" key="8">
    <source>
        <dbReference type="PROSITE" id="PS50850"/>
    </source>
</evidence>
<dbReference type="Gene3D" id="1.20.1250.20">
    <property type="entry name" value="MFS general substrate transporter like domains"/>
    <property type="match status" value="2"/>
</dbReference>
<reference evidence="9 10" key="1">
    <citation type="submission" date="2024-09" db="EMBL/GenBank/DDBJ databases">
        <authorList>
            <person name="Lee S.D."/>
        </authorList>
    </citation>
    <scope>NUCLEOTIDE SEQUENCE [LARGE SCALE GENOMIC DNA]</scope>
    <source>
        <strain evidence="9 10">N1-5</strain>
    </source>
</reference>
<dbReference type="PANTHER" id="PTHR42718:SF9">
    <property type="entry name" value="MAJOR FACILITATOR SUPERFAMILY MULTIDRUG TRANSPORTER MFSC"/>
    <property type="match status" value="1"/>
</dbReference>
<feature type="transmembrane region" description="Helical" evidence="7">
    <location>
        <begin position="26"/>
        <end position="47"/>
    </location>
</feature>
<dbReference type="SUPFAM" id="SSF103473">
    <property type="entry name" value="MFS general substrate transporter"/>
    <property type="match status" value="1"/>
</dbReference>
<comment type="subcellular location">
    <subcellularLocation>
        <location evidence="1">Cell membrane</location>
        <topology evidence="1">Multi-pass membrane protein</topology>
    </subcellularLocation>
</comment>
<feature type="transmembrane region" description="Helical" evidence="7">
    <location>
        <begin position="315"/>
        <end position="336"/>
    </location>
</feature>
<feature type="transmembrane region" description="Helical" evidence="7">
    <location>
        <begin position="120"/>
        <end position="143"/>
    </location>
</feature>
<dbReference type="CDD" id="cd17321">
    <property type="entry name" value="MFS_MMR_MDR_like"/>
    <property type="match status" value="1"/>
</dbReference>
<evidence type="ECO:0000256" key="1">
    <source>
        <dbReference type="ARBA" id="ARBA00004651"/>
    </source>
</evidence>
<dbReference type="RefSeq" id="WP_232242116.1">
    <property type="nucleotide sequence ID" value="NZ_JBHEZZ010000007.1"/>
</dbReference>
<evidence type="ECO:0000256" key="7">
    <source>
        <dbReference type="SAM" id="Phobius"/>
    </source>
</evidence>
<name>A0ABV6UMR1_9ACTN</name>
<evidence type="ECO:0000256" key="5">
    <source>
        <dbReference type="ARBA" id="ARBA00023136"/>
    </source>
</evidence>
<feature type="transmembrane region" description="Helical" evidence="7">
    <location>
        <begin position="215"/>
        <end position="235"/>
    </location>
</feature>
<evidence type="ECO:0000256" key="3">
    <source>
        <dbReference type="ARBA" id="ARBA00022692"/>
    </source>
</evidence>
<feature type="transmembrane region" description="Helical" evidence="7">
    <location>
        <begin position="241"/>
        <end position="264"/>
    </location>
</feature>
<dbReference type="InterPro" id="IPR020846">
    <property type="entry name" value="MFS_dom"/>
</dbReference>
<sequence length="536" mass="54952">MSIPLSASGASSTETRRSVSHTTLNTATIVAVGLAVCLAQIGLAVPATLNGTFQTVLHPTGASQLDWISDCTLLPIAALELTFGVLGDLFGRKKLLVGGAVLLFIGEIISGSSTGVAQMYVGQFIAGLGSAALFPTTLAIIASGSHTHAGRARMIALWAALLSTGNFIAPMLGGLTATYGSWRTAFWIISALSAAVAVFCWFFTTDSRSPEGRSLDVPGQTAVGLGLFALLYAVIEGPTAGWGSATVIGCFIAAAVLLVAFVVIETRVENPLLRMDLFRNRAFSLAAAVTVLGMFSFLGTAYSISIRMEVIQHQSAMRCAFAFILLSGLTIFLLPLTSFMMARYQPRWILGGGFLLMAVGQLLASQLPITETSLPSIILPMGLVGVGFSFAVSSVTATVVNTVPSKLAGMAAATTSMVRDFGFAMGPALIGAVALSKAATNFNAALAGDSSLSAVRAAAEGAGAVATNSVPADVPFSKAAPLAVKALDSGYSLGFLICAIAALVCCVVTVALLGGKKEQEAEIAMIEAESAESAAA</sequence>
<dbReference type="InterPro" id="IPR036259">
    <property type="entry name" value="MFS_trans_sf"/>
</dbReference>
<protein>
    <submittedName>
        <fullName evidence="9">MFS transporter</fullName>
    </submittedName>
</protein>
<comment type="caution">
    <text evidence="9">The sequence shown here is derived from an EMBL/GenBank/DDBJ whole genome shotgun (WGS) entry which is preliminary data.</text>
</comment>
<keyword evidence="3 7" id="KW-0812">Transmembrane</keyword>
<feature type="transmembrane region" description="Helical" evidence="7">
    <location>
        <begin position="348"/>
        <end position="365"/>
    </location>
</feature>
<feature type="transmembrane region" description="Helical" evidence="7">
    <location>
        <begin position="67"/>
        <end position="86"/>
    </location>
</feature>
<keyword evidence="2" id="KW-0813">Transport</keyword>
<feature type="domain" description="Major facilitator superfamily (MFS) profile" evidence="8">
    <location>
        <begin position="28"/>
        <end position="517"/>
    </location>
</feature>
<evidence type="ECO:0000313" key="10">
    <source>
        <dbReference type="Proteomes" id="UP001592528"/>
    </source>
</evidence>